<dbReference type="AlphaFoldDB" id="A0A1F5UXL5"/>
<evidence type="ECO:0000313" key="1">
    <source>
        <dbReference type="EMBL" id="OGF55838.1"/>
    </source>
</evidence>
<organism evidence="1 2">
    <name type="scientific">Fraserbacteria sp. (strain RBG_16_55_9)</name>
    <dbReference type="NCBI Taxonomy" id="1817864"/>
    <lineage>
        <taxon>Bacteria</taxon>
        <taxon>Candidatus Fraseribacteriota</taxon>
    </lineage>
</organism>
<dbReference type="SUPFAM" id="SSF143011">
    <property type="entry name" value="RelE-like"/>
    <property type="match status" value="1"/>
</dbReference>
<dbReference type="STRING" id="1817864.A2Z21_00545"/>
<evidence type="ECO:0000313" key="2">
    <source>
        <dbReference type="Proteomes" id="UP000179157"/>
    </source>
</evidence>
<dbReference type="Pfam" id="PF15781">
    <property type="entry name" value="ParE-like_toxin"/>
    <property type="match status" value="1"/>
</dbReference>
<proteinExistence type="predicted"/>
<sequence length="97" mass="11454">MTAYELIIPNAVQKDFRRLSPQLQEGLLFQHFPAIQKAPHEASFLKGEFRGMRKYVLSFQGTEYRITYRVVEATKSVVLIMVGSREGYYERLRQRIR</sequence>
<protein>
    <recommendedName>
        <fullName evidence="3">Addiction module toxin RelE</fullName>
    </recommendedName>
</protein>
<dbReference type="InterPro" id="IPR035093">
    <property type="entry name" value="RelE/ParE_toxin_dom_sf"/>
</dbReference>
<name>A0A1F5UXL5_FRAXR</name>
<comment type="caution">
    <text evidence="1">The sequence shown here is derived from an EMBL/GenBank/DDBJ whole genome shotgun (WGS) entry which is preliminary data.</text>
</comment>
<dbReference type="InterPro" id="IPR031552">
    <property type="entry name" value="ParE-like_toxin"/>
</dbReference>
<evidence type="ECO:0008006" key="3">
    <source>
        <dbReference type="Google" id="ProtNLM"/>
    </source>
</evidence>
<dbReference type="EMBL" id="MFGX01000047">
    <property type="protein sequence ID" value="OGF55838.1"/>
    <property type="molecule type" value="Genomic_DNA"/>
</dbReference>
<dbReference type="Proteomes" id="UP000179157">
    <property type="component" value="Unassembled WGS sequence"/>
</dbReference>
<accession>A0A1F5UXL5</accession>
<reference evidence="1 2" key="1">
    <citation type="journal article" date="2016" name="Nat. Commun.">
        <title>Thousands of microbial genomes shed light on interconnected biogeochemical processes in an aquifer system.</title>
        <authorList>
            <person name="Anantharaman K."/>
            <person name="Brown C.T."/>
            <person name="Hug L.A."/>
            <person name="Sharon I."/>
            <person name="Castelle C.J."/>
            <person name="Probst A.J."/>
            <person name="Thomas B.C."/>
            <person name="Singh A."/>
            <person name="Wilkins M.J."/>
            <person name="Karaoz U."/>
            <person name="Brodie E.L."/>
            <person name="Williams K.H."/>
            <person name="Hubbard S.S."/>
            <person name="Banfield J.F."/>
        </authorList>
    </citation>
    <scope>NUCLEOTIDE SEQUENCE [LARGE SCALE GENOMIC DNA]</scope>
    <source>
        <strain evidence="2">RBG_16_55_9</strain>
    </source>
</reference>
<dbReference type="Gene3D" id="3.30.2310.20">
    <property type="entry name" value="RelE-like"/>
    <property type="match status" value="1"/>
</dbReference>
<gene>
    <name evidence="1" type="ORF">A2Z21_00545</name>
</gene>